<proteinExistence type="predicted"/>
<dbReference type="SUPFAM" id="SSF46955">
    <property type="entry name" value="Putative DNA-binding domain"/>
    <property type="match status" value="1"/>
</dbReference>
<dbReference type="EMBL" id="RBAL01000003">
    <property type="protein sequence ID" value="RKN45008.1"/>
    <property type="molecule type" value="Genomic_DNA"/>
</dbReference>
<dbReference type="InterPro" id="IPR047057">
    <property type="entry name" value="MerR_fam"/>
</dbReference>
<keyword evidence="5" id="KW-1185">Reference proteome</keyword>
<dbReference type="PRINTS" id="PR00040">
    <property type="entry name" value="HTHMERR"/>
</dbReference>
<dbReference type="Pfam" id="PF13411">
    <property type="entry name" value="MerR_1"/>
    <property type="match status" value="1"/>
</dbReference>
<dbReference type="Gene3D" id="1.10.1660.10">
    <property type="match status" value="1"/>
</dbReference>
<dbReference type="GO" id="GO:0003700">
    <property type="term" value="F:DNA-binding transcription factor activity"/>
    <property type="evidence" value="ECO:0007669"/>
    <property type="project" value="InterPro"/>
</dbReference>
<organism evidence="4 5">
    <name type="scientific">Streptomyces hoynatensis</name>
    <dbReference type="NCBI Taxonomy" id="1141874"/>
    <lineage>
        <taxon>Bacteria</taxon>
        <taxon>Bacillati</taxon>
        <taxon>Actinomycetota</taxon>
        <taxon>Actinomycetes</taxon>
        <taxon>Kitasatosporales</taxon>
        <taxon>Streptomycetaceae</taxon>
        <taxon>Streptomyces</taxon>
    </lineage>
</organism>
<dbReference type="RefSeq" id="WP_120676974.1">
    <property type="nucleotide sequence ID" value="NZ_RBAL01000003.1"/>
</dbReference>
<protein>
    <submittedName>
        <fullName evidence="4">MerR family transcriptional regulator</fullName>
    </submittedName>
</protein>
<dbReference type="OrthoDB" id="9802039at2"/>
<feature type="region of interest" description="Disordered" evidence="2">
    <location>
        <begin position="134"/>
        <end position="167"/>
    </location>
</feature>
<comment type="caution">
    <text evidence="4">The sequence shown here is derived from an EMBL/GenBank/DDBJ whole genome shotgun (WGS) entry which is preliminary data.</text>
</comment>
<dbReference type="InterPro" id="IPR009061">
    <property type="entry name" value="DNA-bd_dom_put_sf"/>
</dbReference>
<dbReference type="PROSITE" id="PS50937">
    <property type="entry name" value="HTH_MERR_2"/>
    <property type="match status" value="1"/>
</dbReference>
<dbReference type="InterPro" id="IPR000551">
    <property type="entry name" value="MerR-type_HTH_dom"/>
</dbReference>
<accession>A0A3A9Z9V9</accession>
<dbReference type="AlphaFoldDB" id="A0A3A9Z9V9"/>
<dbReference type="PANTHER" id="PTHR30204:SF92">
    <property type="entry name" value="HTH-TYPE TRANSCRIPTIONAL REGULATOR ZNTR"/>
    <property type="match status" value="1"/>
</dbReference>
<name>A0A3A9Z9V9_9ACTN</name>
<sequence length="266" mass="28072">MSVMRISRLSARTGVPATTLRFYETAGLLPAGRTASGYRIYGEDAVERLAFIGAAKHLGLTLEEIAELLDVWESGACREVKAGLRPRLSARLAAVEERTVQSAAFAATLRAALARLDALPDRTGRCDPGCGFLTPTGPTTGQPGASRPGAGPEPVAAPGRRAAEEKRERWRTAPVACSLTGERMTERVAAWHRVLTGAPRREIPEGLRLTLPASRAAAVAGLAAAEQGCCAFFDFRLHLDGPDLHLEVRAPAEGAGLLAELFAGAA</sequence>
<evidence type="ECO:0000259" key="3">
    <source>
        <dbReference type="PROSITE" id="PS50937"/>
    </source>
</evidence>
<dbReference type="GO" id="GO:0003677">
    <property type="term" value="F:DNA binding"/>
    <property type="evidence" value="ECO:0007669"/>
    <property type="project" value="UniProtKB-KW"/>
</dbReference>
<evidence type="ECO:0000256" key="2">
    <source>
        <dbReference type="SAM" id="MobiDB-lite"/>
    </source>
</evidence>
<evidence type="ECO:0000313" key="4">
    <source>
        <dbReference type="EMBL" id="RKN45008.1"/>
    </source>
</evidence>
<dbReference type="SMART" id="SM00422">
    <property type="entry name" value="HTH_MERR"/>
    <property type="match status" value="1"/>
</dbReference>
<dbReference type="PANTHER" id="PTHR30204">
    <property type="entry name" value="REDOX-CYCLING DRUG-SENSING TRANSCRIPTIONAL ACTIVATOR SOXR"/>
    <property type="match status" value="1"/>
</dbReference>
<evidence type="ECO:0000313" key="5">
    <source>
        <dbReference type="Proteomes" id="UP000272474"/>
    </source>
</evidence>
<reference evidence="4 5" key="1">
    <citation type="journal article" date="2014" name="Int. J. Syst. Evol. Microbiol.">
        <title>Streptomyces hoynatensis sp. nov., isolated from deep marine sediment.</title>
        <authorList>
            <person name="Veyisoglu A."/>
            <person name="Sahin N."/>
        </authorList>
    </citation>
    <scope>NUCLEOTIDE SEQUENCE [LARGE SCALE GENOMIC DNA]</scope>
    <source>
        <strain evidence="4 5">KCTC 29097</strain>
    </source>
</reference>
<feature type="compositionally biased region" description="Low complexity" evidence="2">
    <location>
        <begin position="134"/>
        <end position="160"/>
    </location>
</feature>
<evidence type="ECO:0000256" key="1">
    <source>
        <dbReference type="ARBA" id="ARBA00023125"/>
    </source>
</evidence>
<dbReference type="Proteomes" id="UP000272474">
    <property type="component" value="Unassembled WGS sequence"/>
</dbReference>
<keyword evidence="1" id="KW-0238">DNA-binding</keyword>
<gene>
    <name evidence="4" type="ORF">D7294_07900</name>
</gene>
<feature type="domain" description="HTH merR-type" evidence="3">
    <location>
        <begin position="3"/>
        <end position="71"/>
    </location>
</feature>